<dbReference type="InterPro" id="IPR052184">
    <property type="entry name" value="SDR_enzymes"/>
</dbReference>
<dbReference type="Gene3D" id="3.40.50.720">
    <property type="entry name" value="NAD(P)-binding Rossmann-like Domain"/>
    <property type="match status" value="1"/>
</dbReference>
<keyword evidence="3" id="KW-1185">Reference proteome</keyword>
<dbReference type="OrthoDB" id="5786478at2"/>
<reference evidence="3" key="1">
    <citation type="journal article" date="2019" name="Genome Announc.">
        <title>Draft Genome Sequence of Pseudoalteromonas piscicida Strain 36Y ROTHPW, an Hypersaline Seawater Isolate from the South Coast of Sonora, Mexico.</title>
        <authorList>
            <person name="Sanchez-Diaz R."/>
            <person name="Molina-Garza Z.J."/>
            <person name="Cruz-Suarez L.E."/>
            <person name="Selvin J."/>
            <person name="Kiran G.S."/>
            <person name="Ibarra-Gamez J.C."/>
            <person name="Gomez-Gil B."/>
            <person name="Galaviz-Silva L."/>
        </authorList>
    </citation>
    <scope>NUCLEOTIDE SEQUENCE [LARGE SCALE GENOMIC DNA]</scope>
    <source>
        <strain evidence="3">36Y_RITHPW</strain>
    </source>
</reference>
<gene>
    <name evidence="2" type="ORF">CEX98_04265</name>
</gene>
<sequence>MKKILITGANRGIGLALTKTYLQSGWHVLATCREPLAATELNALAPTFPELQVFALDVTNFDQMEELSEKLAPVAIDIVINNAGIYGPKGYAFGETDIEAWREVMEVNVFATMRLAELFYTHLSKGEEKIFAALSSKVGSHTMNTKGGGYIYRSSKAALNSVIKSLSNDLLNEGIRTVALHPGWVQTEMGGANALITPEESANGIYSLLSHFVDAQSGGFYDYKGDAIPW</sequence>
<dbReference type="PANTHER" id="PTHR45458:SF1">
    <property type="entry name" value="SHORT CHAIN DEHYDROGENASE"/>
    <property type="match status" value="1"/>
</dbReference>
<dbReference type="InterPro" id="IPR036291">
    <property type="entry name" value="NAD(P)-bd_dom_sf"/>
</dbReference>
<evidence type="ECO:0000313" key="2">
    <source>
        <dbReference type="EMBL" id="PCK32981.1"/>
    </source>
</evidence>
<comment type="caution">
    <text evidence="2">The sequence shown here is derived from an EMBL/GenBank/DDBJ whole genome shotgun (WGS) entry which is preliminary data.</text>
</comment>
<dbReference type="EMBL" id="NKHF01000022">
    <property type="protein sequence ID" value="PCK32981.1"/>
    <property type="molecule type" value="Genomic_DNA"/>
</dbReference>
<dbReference type="PANTHER" id="PTHR45458">
    <property type="entry name" value="SHORT-CHAIN DEHYDROGENASE/REDUCTASE SDR"/>
    <property type="match status" value="1"/>
</dbReference>
<dbReference type="SUPFAM" id="SSF51735">
    <property type="entry name" value="NAD(P)-binding Rossmann-fold domains"/>
    <property type="match status" value="1"/>
</dbReference>
<dbReference type="AlphaFoldDB" id="A0A2A5JUL9"/>
<organism evidence="2 3">
    <name type="scientific">Pseudoalteromonas piscicida</name>
    <dbReference type="NCBI Taxonomy" id="43662"/>
    <lineage>
        <taxon>Bacteria</taxon>
        <taxon>Pseudomonadati</taxon>
        <taxon>Pseudomonadota</taxon>
        <taxon>Gammaproteobacteria</taxon>
        <taxon>Alteromonadales</taxon>
        <taxon>Pseudoalteromonadaceae</taxon>
        <taxon>Pseudoalteromonas</taxon>
    </lineage>
</organism>
<evidence type="ECO:0000313" key="3">
    <source>
        <dbReference type="Proteomes" id="UP000228621"/>
    </source>
</evidence>
<dbReference type="PRINTS" id="PR00080">
    <property type="entry name" value="SDRFAMILY"/>
</dbReference>
<proteinExistence type="inferred from homology"/>
<dbReference type="Proteomes" id="UP000228621">
    <property type="component" value="Unassembled WGS sequence"/>
</dbReference>
<comment type="similarity">
    <text evidence="1">Belongs to the short-chain dehydrogenases/reductases (SDR) family.</text>
</comment>
<dbReference type="GO" id="GO:0016616">
    <property type="term" value="F:oxidoreductase activity, acting on the CH-OH group of donors, NAD or NADP as acceptor"/>
    <property type="evidence" value="ECO:0007669"/>
    <property type="project" value="TreeGrafter"/>
</dbReference>
<dbReference type="Pfam" id="PF00106">
    <property type="entry name" value="adh_short"/>
    <property type="match status" value="1"/>
</dbReference>
<dbReference type="RefSeq" id="WP_099640880.1">
    <property type="nucleotide sequence ID" value="NZ_NKHF01000022.1"/>
</dbReference>
<protein>
    <submittedName>
        <fullName evidence="2">Short-chain dehydrogenase</fullName>
    </submittedName>
</protein>
<accession>A0A2A5JUL9</accession>
<name>A0A2A5JUL9_PSEO7</name>
<evidence type="ECO:0000256" key="1">
    <source>
        <dbReference type="RuleBase" id="RU000363"/>
    </source>
</evidence>
<dbReference type="CDD" id="cd05325">
    <property type="entry name" value="carb_red_sniffer_like_SDR_c"/>
    <property type="match status" value="1"/>
</dbReference>
<dbReference type="PRINTS" id="PR00081">
    <property type="entry name" value="GDHRDH"/>
</dbReference>
<dbReference type="InterPro" id="IPR002347">
    <property type="entry name" value="SDR_fam"/>
</dbReference>